<comment type="caution">
    <text evidence="2">The sequence shown here is derived from an EMBL/GenBank/DDBJ whole genome shotgun (WGS) entry which is preliminary data.</text>
</comment>
<feature type="non-terminal residue" evidence="2">
    <location>
        <position position="169"/>
    </location>
</feature>
<dbReference type="AlphaFoldDB" id="A0AAD3E1G3"/>
<reference evidence="2 3" key="1">
    <citation type="journal article" date="2021" name="Sci. Rep.">
        <title>Genome sequencing of the multicellular alga Astrephomene provides insights into convergent evolution of germ-soma differentiation.</title>
        <authorList>
            <person name="Yamashita S."/>
            <person name="Yamamoto K."/>
            <person name="Matsuzaki R."/>
            <person name="Suzuki S."/>
            <person name="Yamaguchi H."/>
            <person name="Hirooka S."/>
            <person name="Minakuchi Y."/>
            <person name="Miyagishima S."/>
            <person name="Kawachi M."/>
            <person name="Toyoda A."/>
            <person name="Nozaki H."/>
        </authorList>
    </citation>
    <scope>NUCLEOTIDE SEQUENCE [LARGE SCALE GENOMIC DNA]</scope>
    <source>
        <strain evidence="2 3">NIES-4017</strain>
    </source>
</reference>
<protein>
    <submittedName>
        <fullName evidence="2">Uncharacterized protein</fullName>
    </submittedName>
</protein>
<evidence type="ECO:0000256" key="1">
    <source>
        <dbReference type="SAM" id="MobiDB-lite"/>
    </source>
</evidence>
<keyword evidence="3" id="KW-1185">Reference proteome</keyword>
<name>A0AAD3E1G3_9CHLO</name>
<sequence length="169" mass="17583">FTPGSQEIDKFSRAMDMVLADRAQDAGLETSHVIARGENQMAAKHGITKMGKGVVDKFRAAAHNTALMSAMGHPGLERLVAREAEEKRKRRARLKELTAQRMNLGSRATLRSSGAESGLSACSPSFTATTELPNVYAALGRSVPPSRAASTATGGGAAGGGAGGSPRMM</sequence>
<accession>A0AAD3E1G3</accession>
<feature type="compositionally biased region" description="Gly residues" evidence="1">
    <location>
        <begin position="153"/>
        <end position="169"/>
    </location>
</feature>
<evidence type="ECO:0000313" key="2">
    <source>
        <dbReference type="EMBL" id="GFR51940.1"/>
    </source>
</evidence>
<feature type="non-terminal residue" evidence="2">
    <location>
        <position position="1"/>
    </location>
</feature>
<dbReference type="EMBL" id="BMAR01000056">
    <property type="protein sequence ID" value="GFR51940.1"/>
    <property type="molecule type" value="Genomic_DNA"/>
</dbReference>
<evidence type="ECO:0000313" key="3">
    <source>
        <dbReference type="Proteomes" id="UP001054857"/>
    </source>
</evidence>
<gene>
    <name evidence="2" type="ORF">Agub_g14461</name>
</gene>
<proteinExistence type="predicted"/>
<organism evidence="2 3">
    <name type="scientific">Astrephomene gubernaculifera</name>
    <dbReference type="NCBI Taxonomy" id="47775"/>
    <lineage>
        <taxon>Eukaryota</taxon>
        <taxon>Viridiplantae</taxon>
        <taxon>Chlorophyta</taxon>
        <taxon>core chlorophytes</taxon>
        <taxon>Chlorophyceae</taxon>
        <taxon>CS clade</taxon>
        <taxon>Chlamydomonadales</taxon>
        <taxon>Astrephomenaceae</taxon>
        <taxon>Astrephomene</taxon>
    </lineage>
</organism>
<feature type="region of interest" description="Disordered" evidence="1">
    <location>
        <begin position="143"/>
        <end position="169"/>
    </location>
</feature>
<dbReference type="Proteomes" id="UP001054857">
    <property type="component" value="Unassembled WGS sequence"/>
</dbReference>